<sequence length="225" mass="26371">MTRLSIELKEKAKQLRRKGFSLTEISVKLSISKSTLSDWLKNIALNRKALERLKDRKIYGQYKSRTIKLEKGKIFRKEIDSKTKKIVDKLSLDQDHAKILCSLIYYCEGVKGTDRLVTFINSDPSLVSLFLTLFRKGFDTKNSKFRILMHLHNYHNEQSQKLFWSKITKISQNQFQKTYFKPNTGKRQRDNYPGCVSIRYYDAIIAKELLSLYRSSVEKIIDTGV</sequence>
<dbReference type="Proteomes" id="UP000034539">
    <property type="component" value="Unassembled WGS sequence"/>
</dbReference>
<dbReference type="AlphaFoldDB" id="A0A0G0PZN4"/>
<dbReference type="EMBL" id="LBXN01000018">
    <property type="protein sequence ID" value="KKR33373.1"/>
    <property type="molecule type" value="Genomic_DNA"/>
</dbReference>
<accession>A0A0G0PZN4</accession>
<proteinExistence type="predicted"/>
<evidence type="ECO:0000313" key="2">
    <source>
        <dbReference type="Proteomes" id="UP000034539"/>
    </source>
</evidence>
<reference evidence="1 2" key="1">
    <citation type="journal article" date="2015" name="Nature">
        <title>rRNA introns, odd ribosomes, and small enigmatic genomes across a large radiation of phyla.</title>
        <authorList>
            <person name="Brown C.T."/>
            <person name="Hug L.A."/>
            <person name="Thomas B.C."/>
            <person name="Sharon I."/>
            <person name="Castelle C.J."/>
            <person name="Singh A."/>
            <person name="Wilkins M.J."/>
            <person name="Williams K.H."/>
            <person name="Banfield J.F."/>
        </authorList>
    </citation>
    <scope>NUCLEOTIDE SEQUENCE [LARGE SCALE GENOMIC DNA]</scope>
</reference>
<name>A0A0G0PZN4_9BACT</name>
<dbReference type="InterPro" id="IPR009057">
    <property type="entry name" value="Homeodomain-like_sf"/>
</dbReference>
<dbReference type="SUPFAM" id="SSF46689">
    <property type="entry name" value="Homeodomain-like"/>
    <property type="match status" value="1"/>
</dbReference>
<organism evidence="1 2">
    <name type="scientific">Candidatus Gottesmanbacteria bacterium GW2011_GWC2_39_8</name>
    <dbReference type="NCBI Taxonomy" id="1618450"/>
    <lineage>
        <taxon>Bacteria</taxon>
        <taxon>Candidatus Gottesmaniibacteriota</taxon>
    </lineage>
</organism>
<comment type="caution">
    <text evidence="1">The sequence shown here is derived from an EMBL/GenBank/DDBJ whole genome shotgun (WGS) entry which is preliminary data.</text>
</comment>
<gene>
    <name evidence="1" type="ORF">UT63_C0018G0013</name>
</gene>
<evidence type="ECO:0000313" key="1">
    <source>
        <dbReference type="EMBL" id="KKR33373.1"/>
    </source>
</evidence>
<protein>
    <submittedName>
        <fullName evidence="1">Uncharacterized protein</fullName>
    </submittedName>
</protein>